<evidence type="ECO:0000259" key="6">
    <source>
        <dbReference type="Pfam" id="PF09989"/>
    </source>
</evidence>
<keyword evidence="3" id="KW-0408">Iron</keyword>
<dbReference type="OrthoDB" id="9177882at2"/>
<reference evidence="7 8" key="1">
    <citation type="submission" date="2018-07" db="EMBL/GenBank/DDBJ databases">
        <title>Genomic Encyclopedia of Type Strains, Phase IV (KMG-IV): sequencing the most valuable type-strain genomes for metagenomic binning, comparative biology and taxonomic classification.</title>
        <authorList>
            <person name="Goeker M."/>
        </authorList>
    </citation>
    <scope>NUCLEOTIDE SEQUENCE [LARGE SCALE GENOMIC DNA]</scope>
    <source>
        <strain evidence="7 8">DSM 103736</strain>
    </source>
</reference>
<feature type="domain" description="DUF2229" evidence="6">
    <location>
        <begin position="680"/>
        <end position="898"/>
    </location>
</feature>
<dbReference type="NCBIfam" id="TIGR00241">
    <property type="entry name" value="CoA_E_activ"/>
    <property type="match status" value="1"/>
</dbReference>
<keyword evidence="2" id="KW-0479">Metal-binding</keyword>
<name>A0A370QUB2_9GAMM</name>
<keyword evidence="4" id="KW-0411">Iron-sulfur</keyword>
<dbReference type="PANTHER" id="PTHR32329">
    <property type="entry name" value="BIFUNCTIONAL PROTEIN [INCLUDES 2-HYDROXYACYL-COA DEHYDRATASE (N-TER) AND ITS ACTIVATOR DOMAIN (C_TERM)-RELATED"/>
    <property type="match status" value="1"/>
</dbReference>
<comment type="cofactor">
    <cofactor evidence="1">
        <name>[4Fe-4S] cluster</name>
        <dbReference type="ChEBI" id="CHEBI:49883"/>
    </cofactor>
</comment>
<dbReference type="PANTHER" id="PTHR32329:SF4">
    <property type="entry name" value="ACTIVATOR OF 2-HYDROXYACYL-COA DEHYDRATASE"/>
    <property type="match status" value="1"/>
</dbReference>
<dbReference type="InterPro" id="IPR043129">
    <property type="entry name" value="ATPase_NBD"/>
</dbReference>
<sequence>MANPSNGYFAGIDVGSTTIKLVLLDAQQQLIHCDYQRHFSDIRQTLLRLLEQARQHFSGGEITPVITGSGGLALSALLGIPFEQEVIAGAKTITTLIPQTDVAIELGGEDAKITYFDRHGVDQRMNNSCAGGTGAFIDQMASLLETDAAGLNQLADNYQTLYPIASRCGVFAKTDVQPLINQGAAREDIAASIFQAIVNQTISGLACGKPIRGKVAFLGGPFYFLSNLRKLFIKTLRMKKDDVIFPENPQLFVAMGAALLAMEESDGKARMTLPDLIARLEGAQENTVKESDLLTPLFTRQEEIDAFRRRHAAANVRRAALESYRGRVFMGIDSGSTTTKVALIGEQGELLYDFYGNNKGDPLTLVRDILCQIYTALPEGVTIAQVVTTGYGEQLIKAAFQADHGEVETVAHYRAAEALLPGVEFILDIGGQDMKCLYIRDGAINSILLNEACSAGCGSFIEMFARSLNVPVTEFSQNALLAQRPVDLGSRCTVFMNSRVKQAQKEGATVADISAGLSYSVIKNALFKVIKLKRMDMLPQKIMVQGGTFYNEAVLRAFEQLTQREVVRVDIAGLMGAYGAALIARDRAGSRAESTLLHPGALTAFGVSQQSDRCKKCNNQCLLTINCFDDGREFVSGNRCEKGARAEIAPSELPNLYEYKEQCLFDYPSLSKEQATRGSVGIPRVLNMYENYPFWHTFFTALGFRVVLSPPSTDRLYLKGIETIPSESACYPAKMVHGHIEHLLDRKVDRLFFPSVTYEWQEFGGSDHHFNCPVVSTYSELVRHNVDPIRDGKVPFHNPFLNFNHLESMEKVLAGEFKSLGVTRTEVRQAVREAWQELQTVRQEIRDRGQAVVDWLAANGRNGIVLAGRPYHLDPGIHHGIDRIIIEEGMAVLTEDSVAHLGDALLQRPLRVIDQWAYHARLYTSGAFVAATPQLELVQLTSFGCGLDALTSEQVEDVLRAAGKIHTLIKIDEGANLGAVRIRIRSLKAAMEARSQRGTADDTAQPYRAQRVPFTEAMRKTHTILAPQMSPIHFDLVQSVFHSEGYRLKVLETVSKAAIEEGLKYVNNDACYPCVLVTGQIVEALTSGEHDPQYSAAIISQTGGACRATNYIAFIRKALEDAGFPQVPVISLSDKGIEENPGFRYSFTMVKKSIMAVIYGDLLMKVLFRTRPYELVAGEADRLFNRWNLRCKENLLGDGNMRQFRRDIDGIVADFDRLPLRDVHKPKVGVVGEILVKFHPGANNDLVKQIEAEGGEAVVPDMLDFFLSCTYGTRFDHKQYGLSFMNMAINQAVTRYIEWIRGAARSALTKSRRFSAPPPIAELASMAEEMVSLGNQAGEGWLLTAEMLELLETGVNNIVCVQPFGCLPNHITGRGIIKSLKARYPAANVFAIDYDPGASEVNQLNRLKLMMSVAKNAIYLQNEPDPDFSACKPCGKNDSLLLGGAS</sequence>
<dbReference type="GO" id="GO:0046872">
    <property type="term" value="F:metal ion binding"/>
    <property type="evidence" value="ECO:0007669"/>
    <property type="project" value="UniProtKB-KW"/>
</dbReference>
<dbReference type="Pfam" id="PF01869">
    <property type="entry name" value="BcrAD_BadFG"/>
    <property type="match status" value="2"/>
</dbReference>
<proteinExistence type="predicted"/>
<dbReference type="CDD" id="cd24034">
    <property type="entry name" value="ASKHA_NBD_O66634-like_rpt1"/>
    <property type="match status" value="1"/>
</dbReference>
<evidence type="ECO:0000313" key="8">
    <source>
        <dbReference type="Proteomes" id="UP000254848"/>
    </source>
</evidence>
<dbReference type="InterPro" id="IPR002731">
    <property type="entry name" value="ATPase_BadF"/>
</dbReference>
<evidence type="ECO:0000256" key="3">
    <source>
        <dbReference type="ARBA" id="ARBA00023004"/>
    </source>
</evidence>
<dbReference type="InterPro" id="IPR018709">
    <property type="entry name" value="CoA_activase_DUF2229"/>
</dbReference>
<dbReference type="EMBL" id="QRAP01000003">
    <property type="protein sequence ID" value="RDK92771.1"/>
    <property type="molecule type" value="Genomic_DNA"/>
</dbReference>
<evidence type="ECO:0000256" key="2">
    <source>
        <dbReference type="ARBA" id="ARBA00022723"/>
    </source>
</evidence>
<feature type="domain" description="ATPase BadF/BadG/BcrA/BcrD type" evidence="5">
    <location>
        <begin position="331"/>
        <end position="584"/>
    </location>
</feature>
<evidence type="ECO:0000259" key="5">
    <source>
        <dbReference type="Pfam" id="PF01869"/>
    </source>
</evidence>
<dbReference type="Pfam" id="PF09989">
    <property type="entry name" value="DUF2229"/>
    <property type="match status" value="1"/>
</dbReference>
<keyword evidence="8" id="KW-1185">Reference proteome</keyword>
<evidence type="ECO:0000313" key="7">
    <source>
        <dbReference type="EMBL" id="RDK92771.1"/>
    </source>
</evidence>
<protein>
    <submittedName>
        <fullName evidence="7">Putative CoA-substrate-specific enzyme activase</fullName>
    </submittedName>
</protein>
<organism evidence="7 8">
    <name type="scientific">Enterobacillus tribolii</name>
    <dbReference type="NCBI Taxonomy" id="1487935"/>
    <lineage>
        <taxon>Bacteria</taxon>
        <taxon>Pseudomonadati</taxon>
        <taxon>Pseudomonadota</taxon>
        <taxon>Gammaproteobacteria</taxon>
        <taxon>Enterobacterales</taxon>
        <taxon>Hafniaceae</taxon>
        <taxon>Enterobacillus</taxon>
    </lineage>
</organism>
<dbReference type="Proteomes" id="UP000254848">
    <property type="component" value="Unassembled WGS sequence"/>
</dbReference>
<gene>
    <name evidence="7" type="ORF">C8D90_103163</name>
</gene>
<comment type="caution">
    <text evidence="7">The sequence shown here is derived from an EMBL/GenBank/DDBJ whole genome shotgun (WGS) entry which is preliminary data.</text>
</comment>
<dbReference type="CDD" id="cd24035">
    <property type="entry name" value="ASKHA_NBD_O66634-like_rpt2"/>
    <property type="match status" value="1"/>
</dbReference>
<feature type="domain" description="ATPase BadF/BadG/BcrA/BcrD type" evidence="5">
    <location>
        <begin position="11"/>
        <end position="261"/>
    </location>
</feature>
<evidence type="ECO:0000256" key="1">
    <source>
        <dbReference type="ARBA" id="ARBA00001966"/>
    </source>
</evidence>
<accession>A0A370QUB2</accession>
<dbReference type="RefSeq" id="WP_115457963.1">
    <property type="nucleotide sequence ID" value="NZ_QRAP01000003.1"/>
</dbReference>
<dbReference type="InterPro" id="IPR008275">
    <property type="entry name" value="CoA_E_activase_dom"/>
</dbReference>
<dbReference type="GO" id="GO:0051536">
    <property type="term" value="F:iron-sulfur cluster binding"/>
    <property type="evidence" value="ECO:0007669"/>
    <property type="project" value="UniProtKB-KW"/>
</dbReference>
<dbReference type="SUPFAM" id="SSF53067">
    <property type="entry name" value="Actin-like ATPase domain"/>
    <property type="match status" value="2"/>
</dbReference>
<dbReference type="Gene3D" id="3.30.420.40">
    <property type="match status" value="4"/>
</dbReference>
<evidence type="ECO:0000256" key="4">
    <source>
        <dbReference type="ARBA" id="ARBA00023014"/>
    </source>
</evidence>
<dbReference type="InterPro" id="IPR051805">
    <property type="entry name" value="Dehydratase_Activator_Redct"/>
</dbReference>